<protein>
    <submittedName>
        <fullName evidence="1">Uncharacterized protein</fullName>
    </submittedName>
</protein>
<evidence type="ECO:0000313" key="2">
    <source>
        <dbReference type="Proteomes" id="UP000194012"/>
    </source>
</evidence>
<dbReference type="RefSeq" id="WP_085827824.1">
    <property type="nucleotide sequence ID" value="NZ_FWFJ01000031.1"/>
</dbReference>
<dbReference type="OrthoDB" id="6198191at2"/>
<keyword evidence="2" id="KW-1185">Reference proteome</keyword>
<reference evidence="2" key="1">
    <citation type="submission" date="2017-03" db="EMBL/GenBank/DDBJ databases">
        <authorList>
            <person name="Rodrigo-Torres L."/>
            <person name="Arahal R.D."/>
            <person name="Lucena T."/>
        </authorList>
    </citation>
    <scope>NUCLEOTIDE SEQUENCE [LARGE SCALE GENOMIC DNA]</scope>
    <source>
        <strain evidence="2">CECT 8370</strain>
    </source>
</reference>
<gene>
    <name evidence="1" type="ORF">ROG8370_02856</name>
</gene>
<evidence type="ECO:0000313" key="1">
    <source>
        <dbReference type="EMBL" id="SLN61917.1"/>
    </source>
</evidence>
<dbReference type="Proteomes" id="UP000194012">
    <property type="component" value="Unassembled WGS sequence"/>
</dbReference>
<accession>A0A1X6ZUE8</accession>
<organism evidence="1 2">
    <name type="scientific">Roseovarius gaetbuli</name>
    <dbReference type="NCBI Taxonomy" id="1356575"/>
    <lineage>
        <taxon>Bacteria</taxon>
        <taxon>Pseudomonadati</taxon>
        <taxon>Pseudomonadota</taxon>
        <taxon>Alphaproteobacteria</taxon>
        <taxon>Rhodobacterales</taxon>
        <taxon>Roseobacteraceae</taxon>
        <taxon>Roseovarius</taxon>
    </lineage>
</organism>
<dbReference type="AlphaFoldDB" id="A0A1X6ZUE8"/>
<dbReference type="EMBL" id="FWFJ01000031">
    <property type="protein sequence ID" value="SLN61917.1"/>
    <property type="molecule type" value="Genomic_DNA"/>
</dbReference>
<sequence>MTRLNPITTPRHQLRAEKAARNRAAALNAFIAKKAEIDTMLARLQAHSDDHFETHPGEVNWGNVGTLEHYASLLKRITDSAFGEGEYGE</sequence>
<name>A0A1X6ZUE8_9RHOB</name>
<proteinExistence type="predicted"/>